<dbReference type="Gene3D" id="3.80.10.10">
    <property type="entry name" value="Ribonuclease Inhibitor"/>
    <property type="match status" value="2"/>
</dbReference>
<keyword evidence="3" id="KW-0547">Nucleotide-binding</keyword>
<dbReference type="EMBL" id="JBHLTS010000080">
    <property type="protein sequence ID" value="MFC0519049.1"/>
    <property type="molecule type" value="Genomic_DNA"/>
</dbReference>
<keyword evidence="1" id="KW-0433">Leucine-rich repeat</keyword>
<comment type="caution">
    <text evidence="5">The sequence shown here is derived from an EMBL/GenBank/DDBJ whole genome shotgun (WGS) entry which is preliminary data.</text>
</comment>
<dbReference type="PROSITE" id="PS00107">
    <property type="entry name" value="PROTEIN_KINASE_ATP"/>
    <property type="match status" value="1"/>
</dbReference>
<dbReference type="InterPro" id="IPR032675">
    <property type="entry name" value="LRR_dom_sf"/>
</dbReference>
<feature type="binding site" evidence="3">
    <location>
        <position position="233"/>
    </location>
    <ligand>
        <name>ATP</name>
        <dbReference type="ChEBI" id="CHEBI:30616"/>
    </ligand>
</feature>
<dbReference type="EC" id="2.7.-.-" evidence="5"/>
<keyword evidence="6" id="KW-1185">Reference proteome</keyword>
<dbReference type="PANTHER" id="PTHR48051">
    <property type="match status" value="1"/>
</dbReference>
<dbReference type="InterPro" id="IPR011009">
    <property type="entry name" value="Kinase-like_dom_sf"/>
</dbReference>
<dbReference type="Gene3D" id="1.10.510.10">
    <property type="entry name" value="Transferase(Phosphotransferase) domain 1"/>
    <property type="match status" value="1"/>
</dbReference>
<dbReference type="SUPFAM" id="SSF52058">
    <property type="entry name" value="L domain-like"/>
    <property type="match status" value="1"/>
</dbReference>
<dbReference type="PANTHER" id="PTHR48051:SF1">
    <property type="entry name" value="RAS SUPPRESSOR PROTEIN 1"/>
    <property type="match status" value="1"/>
</dbReference>
<keyword evidence="5" id="KW-0808">Transferase</keyword>
<evidence type="ECO:0000256" key="1">
    <source>
        <dbReference type="ARBA" id="ARBA00022614"/>
    </source>
</evidence>
<dbReference type="SMART" id="SM00369">
    <property type="entry name" value="LRR_TYP"/>
    <property type="match status" value="5"/>
</dbReference>
<dbReference type="GO" id="GO:0016301">
    <property type="term" value="F:kinase activity"/>
    <property type="evidence" value="ECO:0007669"/>
    <property type="project" value="UniProtKB-KW"/>
</dbReference>
<evidence type="ECO:0000313" key="5">
    <source>
        <dbReference type="EMBL" id="MFC0519049.1"/>
    </source>
</evidence>
<dbReference type="PROSITE" id="PS51450">
    <property type="entry name" value="LRR"/>
    <property type="match status" value="1"/>
</dbReference>
<sequence>MQTLKQLQSGELKGAISLKLSEQLSHFPVEIFELADTLEYLDLSFNNLSALPADFGRLQKLKTFFCSENQFTVLPEVLADCPLLDIAGFKSNQVETVPPGSINSNLRWLILTNNRVTGLPAETGNCSRMQKLMLAGNRLTELPASLSNCRNLELLRISANQLNEFPEWLLSMPKLSWLAFSGNPFSYKPNVQALTPIDSRELETNQLLGEGASGVISKATWRHANETSEVAIKIFKGAVTSDGLPEDEMNACITAGNHDGLVELIGQITNHPENKKGLVMKLIPKSFYNLGQPPSLVSCTRDVFKPGMGLTPVQVLKIATTIASVAEHLHSKGIMHSDLYAHNILVDDDANTLFSDFGAACFYNLSDIETAKKLELLEVRAYGCLLDDLISLCNEAEHPGIEKLAALRDLCMSGNITSRPDFQYLNNTISKF</sequence>
<dbReference type="SMART" id="SM00364">
    <property type="entry name" value="LRR_BAC"/>
    <property type="match status" value="5"/>
</dbReference>
<proteinExistence type="predicted"/>
<name>A0ABV6LHY5_9SPHI</name>
<dbReference type="Pfam" id="PF07714">
    <property type="entry name" value="PK_Tyr_Ser-Thr"/>
    <property type="match status" value="1"/>
</dbReference>
<dbReference type="Pfam" id="PF00560">
    <property type="entry name" value="LRR_1"/>
    <property type="match status" value="1"/>
</dbReference>
<dbReference type="InterPro" id="IPR003591">
    <property type="entry name" value="Leu-rich_rpt_typical-subtyp"/>
</dbReference>
<dbReference type="InterPro" id="IPR017441">
    <property type="entry name" value="Protein_kinase_ATP_BS"/>
</dbReference>
<keyword evidence="3" id="KW-0067">ATP-binding</keyword>
<keyword evidence="2" id="KW-0677">Repeat</keyword>
<evidence type="ECO:0000313" key="6">
    <source>
        <dbReference type="Proteomes" id="UP001589828"/>
    </source>
</evidence>
<dbReference type="Proteomes" id="UP001589828">
    <property type="component" value="Unassembled WGS sequence"/>
</dbReference>
<evidence type="ECO:0000256" key="3">
    <source>
        <dbReference type="PROSITE-ProRule" id="PRU10141"/>
    </source>
</evidence>
<keyword evidence="5" id="KW-0418">Kinase</keyword>
<protein>
    <submittedName>
        <fullName evidence="5">Leucine-rich repeat-containing protein kinase family protein</fullName>
        <ecNumber evidence="5">2.7.-.-</ecNumber>
    </submittedName>
</protein>
<dbReference type="InterPro" id="IPR050216">
    <property type="entry name" value="LRR_domain-containing"/>
</dbReference>
<dbReference type="RefSeq" id="WP_377026748.1">
    <property type="nucleotide sequence ID" value="NZ_JBHLTS010000080.1"/>
</dbReference>
<dbReference type="InterPro" id="IPR000719">
    <property type="entry name" value="Prot_kinase_dom"/>
</dbReference>
<feature type="domain" description="Protein kinase" evidence="4">
    <location>
        <begin position="202"/>
        <end position="432"/>
    </location>
</feature>
<dbReference type="Pfam" id="PF13855">
    <property type="entry name" value="LRR_8"/>
    <property type="match status" value="1"/>
</dbReference>
<gene>
    <name evidence="5" type="ORF">ACFFGT_32855</name>
</gene>
<organism evidence="5 6">
    <name type="scientific">Mucilaginibacter angelicae</name>
    <dbReference type="NCBI Taxonomy" id="869718"/>
    <lineage>
        <taxon>Bacteria</taxon>
        <taxon>Pseudomonadati</taxon>
        <taxon>Bacteroidota</taxon>
        <taxon>Sphingobacteriia</taxon>
        <taxon>Sphingobacteriales</taxon>
        <taxon>Sphingobacteriaceae</taxon>
        <taxon>Mucilaginibacter</taxon>
    </lineage>
</organism>
<dbReference type="SUPFAM" id="SSF56112">
    <property type="entry name" value="Protein kinase-like (PK-like)"/>
    <property type="match status" value="1"/>
</dbReference>
<reference evidence="5 6" key="1">
    <citation type="submission" date="2024-09" db="EMBL/GenBank/DDBJ databases">
        <authorList>
            <person name="Sun Q."/>
            <person name="Mori K."/>
        </authorList>
    </citation>
    <scope>NUCLEOTIDE SEQUENCE [LARGE SCALE GENOMIC DNA]</scope>
    <source>
        <strain evidence="5 6">NCAIM B.02415</strain>
    </source>
</reference>
<dbReference type="PROSITE" id="PS50011">
    <property type="entry name" value="PROTEIN_KINASE_DOM"/>
    <property type="match status" value="1"/>
</dbReference>
<accession>A0ABV6LHY5</accession>
<evidence type="ECO:0000259" key="4">
    <source>
        <dbReference type="PROSITE" id="PS50011"/>
    </source>
</evidence>
<dbReference type="InterPro" id="IPR001245">
    <property type="entry name" value="Ser-Thr/Tyr_kinase_cat_dom"/>
</dbReference>
<evidence type="ECO:0000256" key="2">
    <source>
        <dbReference type="ARBA" id="ARBA00022737"/>
    </source>
</evidence>
<dbReference type="InterPro" id="IPR001611">
    <property type="entry name" value="Leu-rich_rpt"/>
</dbReference>